<accession>A0A1N7LQY5</accession>
<feature type="transmembrane region" description="Helical" evidence="1">
    <location>
        <begin position="28"/>
        <end position="50"/>
    </location>
</feature>
<dbReference type="EMBL" id="FTOT01000002">
    <property type="protein sequence ID" value="SIS76265.1"/>
    <property type="molecule type" value="Genomic_DNA"/>
</dbReference>
<gene>
    <name evidence="2" type="ORF">SAMN05421774_102113</name>
</gene>
<protein>
    <submittedName>
        <fullName evidence="2">PEP-CTERM protein-sorting domain-containing protein</fullName>
    </submittedName>
</protein>
<proteinExistence type="predicted"/>
<dbReference type="AlphaFoldDB" id="A0A1N7LQY5"/>
<sequence>MIILAGLLIGAVWGASLARKRKGSRLDIAQYAVGFAIAFGILGLFATLIIDRFI</sequence>
<evidence type="ECO:0000313" key="2">
    <source>
        <dbReference type="EMBL" id="SIS76265.1"/>
    </source>
</evidence>
<reference evidence="2 3" key="1">
    <citation type="submission" date="2017-01" db="EMBL/GenBank/DDBJ databases">
        <authorList>
            <person name="Mah S.A."/>
            <person name="Swanson W.J."/>
            <person name="Moy G.W."/>
            <person name="Vacquier V.D."/>
        </authorList>
    </citation>
    <scope>NUCLEOTIDE SEQUENCE [LARGE SCALE GENOMIC DNA]</scope>
    <source>
        <strain evidence="2 3">DSM 26375</strain>
    </source>
</reference>
<dbReference type="Proteomes" id="UP000186141">
    <property type="component" value="Unassembled WGS sequence"/>
</dbReference>
<evidence type="ECO:0000313" key="3">
    <source>
        <dbReference type="Proteomes" id="UP000186141"/>
    </source>
</evidence>
<keyword evidence="1" id="KW-0472">Membrane</keyword>
<organism evidence="2 3">
    <name type="scientific">Gemmobacter megaterium</name>
    <dbReference type="NCBI Taxonomy" id="1086013"/>
    <lineage>
        <taxon>Bacteria</taxon>
        <taxon>Pseudomonadati</taxon>
        <taxon>Pseudomonadota</taxon>
        <taxon>Alphaproteobacteria</taxon>
        <taxon>Rhodobacterales</taxon>
        <taxon>Paracoccaceae</taxon>
        <taxon>Gemmobacter</taxon>
    </lineage>
</organism>
<evidence type="ECO:0000256" key="1">
    <source>
        <dbReference type="SAM" id="Phobius"/>
    </source>
</evidence>
<dbReference type="RefSeq" id="WP_188475544.1">
    <property type="nucleotide sequence ID" value="NZ_BMEH01000002.1"/>
</dbReference>
<dbReference type="STRING" id="1086013.SAMN05421774_102113"/>
<keyword evidence="1" id="KW-0812">Transmembrane</keyword>
<keyword evidence="3" id="KW-1185">Reference proteome</keyword>
<keyword evidence="1" id="KW-1133">Transmembrane helix</keyword>
<name>A0A1N7LQY5_9RHOB</name>